<dbReference type="InterPro" id="IPR025363">
    <property type="entry name" value="DUF4267"/>
</dbReference>
<dbReference type="EMBL" id="MU003705">
    <property type="protein sequence ID" value="KAF2807482.1"/>
    <property type="molecule type" value="Genomic_DNA"/>
</dbReference>
<reference evidence="3" key="2">
    <citation type="submission" date="2020-04" db="EMBL/GenBank/DDBJ databases">
        <authorList>
            <consortium name="NCBI Genome Project"/>
        </authorList>
    </citation>
    <scope>NUCLEOTIDE SEQUENCE</scope>
    <source>
        <strain evidence="3">CBS 304.34</strain>
    </source>
</reference>
<reference evidence="3" key="3">
    <citation type="submission" date="2025-04" db="UniProtKB">
        <authorList>
            <consortium name="RefSeq"/>
        </authorList>
    </citation>
    <scope>IDENTIFICATION</scope>
    <source>
        <strain evidence="3">CBS 304.34</strain>
    </source>
</reference>
<sequence length="424" mass="47580">MHYYLNPLSRTLACSLPLAIIASGTYTLLYPSTLASTWGVPELADRPLFRVIGVHNVGFGLWVWKIYRTGTAPEIISMSVCVAVVKVADCANTLALLLSHHAAEVDQSPIEVHGNIEKYETGSPRLSPRLAALSLECRFIVSFILLPHEVYVNSSDPTPSPFALHRLISSFMRIPALVMPHHSFSESTTPYYWGKNEHSIVPHAQLTFSFQPRDAITFSFCEEKYIVSPYIAEFMNAITSLAYTDQLTMHIFSSALLYYSLSPCLPASRALPYRRILASLILLETTSILNFLISNNTALHQYSFVSMCGLVTALLICRVERVWGPKAQAALTAALHRGCSLVSLWLRAVAPGLPYLMPVSWMFEMHGWWYVCSAVAGYNYIQTIEALDEYGKKIARNENVRERKNSETMMDERMKAMSVALPRR</sequence>
<evidence type="ECO:0000313" key="2">
    <source>
        <dbReference type="Proteomes" id="UP000504636"/>
    </source>
</evidence>
<reference evidence="1 3" key="1">
    <citation type="journal article" date="2020" name="Stud. Mycol.">
        <title>101 Dothideomycetes genomes: a test case for predicting lifestyles and emergence of pathogens.</title>
        <authorList>
            <person name="Haridas S."/>
            <person name="Albert R."/>
            <person name="Binder M."/>
            <person name="Bloem J."/>
            <person name="Labutti K."/>
            <person name="Salamov A."/>
            <person name="Andreopoulos B."/>
            <person name="Baker S."/>
            <person name="Barry K."/>
            <person name="Bills G."/>
            <person name="Bluhm B."/>
            <person name="Cannon C."/>
            <person name="Castanera R."/>
            <person name="Culley D."/>
            <person name="Daum C."/>
            <person name="Ezra D."/>
            <person name="Gonzalez J."/>
            <person name="Henrissat B."/>
            <person name="Kuo A."/>
            <person name="Liang C."/>
            <person name="Lipzen A."/>
            <person name="Lutzoni F."/>
            <person name="Magnuson J."/>
            <person name="Mondo S."/>
            <person name="Nolan M."/>
            <person name="Ohm R."/>
            <person name="Pangilinan J."/>
            <person name="Park H.-J."/>
            <person name="Ramirez L."/>
            <person name="Alfaro M."/>
            <person name="Sun H."/>
            <person name="Tritt A."/>
            <person name="Yoshinaga Y."/>
            <person name="Zwiers L.-H."/>
            <person name="Turgeon B."/>
            <person name="Goodwin S."/>
            <person name="Spatafora J."/>
            <person name="Crous P."/>
            <person name="Grigoriev I."/>
        </authorList>
    </citation>
    <scope>NUCLEOTIDE SEQUENCE</scope>
    <source>
        <strain evidence="1 3">CBS 304.34</strain>
    </source>
</reference>
<evidence type="ECO:0000313" key="3">
    <source>
        <dbReference type="RefSeq" id="XP_033574446.1"/>
    </source>
</evidence>
<protein>
    <submittedName>
        <fullName evidence="1 3">Uncharacterized protein</fullName>
    </submittedName>
</protein>
<organism evidence="1">
    <name type="scientific">Mytilinidion resinicola</name>
    <dbReference type="NCBI Taxonomy" id="574789"/>
    <lineage>
        <taxon>Eukaryota</taxon>
        <taxon>Fungi</taxon>
        <taxon>Dikarya</taxon>
        <taxon>Ascomycota</taxon>
        <taxon>Pezizomycotina</taxon>
        <taxon>Dothideomycetes</taxon>
        <taxon>Pleosporomycetidae</taxon>
        <taxon>Mytilinidiales</taxon>
        <taxon>Mytilinidiaceae</taxon>
        <taxon>Mytilinidion</taxon>
    </lineage>
</organism>
<dbReference type="Proteomes" id="UP000504636">
    <property type="component" value="Unplaced"/>
</dbReference>
<dbReference type="GeneID" id="54463094"/>
<accession>A0A6A6YFB8</accession>
<gene>
    <name evidence="1 3" type="ORF">BDZ99DRAFT_478953</name>
</gene>
<dbReference type="AlphaFoldDB" id="A0A6A6YFB8"/>
<name>A0A6A6YFB8_9PEZI</name>
<dbReference type="OrthoDB" id="187171at2759"/>
<dbReference type="RefSeq" id="XP_033574446.1">
    <property type="nucleotide sequence ID" value="XM_033722201.1"/>
</dbReference>
<dbReference type="Pfam" id="PF14087">
    <property type="entry name" value="DUF4267"/>
    <property type="match status" value="1"/>
</dbReference>
<keyword evidence="2" id="KW-1185">Reference proteome</keyword>
<evidence type="ECO:0000313" key="1">
    <source>
        <dbReference type="EMBL" id="KAF2807482.1"/>
    </source>
</evidence>
<proteinExistence type="predicted"/>